<dbReference type="Proteomes" id="UP001301350">
    <property type="component" value="Unassembled WGS sequence"/>
</dbReference>
<dbReference type="Gene3D" id="1.20.144.10">
    <property type="entry name" value="Phosphatidic acid phosphatase type 2/haloperoxidase"/>
    <property type="match status" value="1"/>
</dbReference>
<reference evidence="3 4" key="1">
    <citation type="submission" date="2022-07" db="EMBL/GenBank/DDBJ databases">
        <title>Genome-wide signatures of adaptation to extreme environments.</title>
        <authorList>
            <person name="Cho C.H."/>
            <person name="Yoon H.S."/>
        </authorList>
    </citation>
    <scope>NUCLEOTIDE SEQUENCE [LARGE SCALE GENOMIC DNA]</scope>
    <source>
        <strain evidence="3 4">DBV 063 E5</strain>
    </source>
</reference>
<keyword evidence="4" id="KW-1185">Reference proteome</keyword>
<dbReference type="SUPFAM" id="SSF48317">
    <property type="entry name" value="Acid phosphatase/Vanadium-dependent haloperoxidase"/>
    <property type="match status" value="1"/>
</dbReference>
<keyword evidence="1" id="KW-0472">Membrane</keyword>
<evidence type="ECO:0000259" key="2">
    <source>
        <dbReference type="SMART" id="SM00014"/>
    </source>
</evidence>
<comment type="caution">
    <text evidence="3">The sequence shown here is derived from an EMBL/GenBank/DDBJ whole genome shotgun (WGS) entry which is preliminary data.</text>
</comment>
<evidence type="ECO:0000313" key="3">
    <source>
        <dbReference type="EMBL" id="KAK4537300.1"/>
    </source>
</evidence>
<dbReference type="Pfam" id="PF01569">
    <property type="entry name" value="PAP2"/>
    <property type="match status" value="1"/>
</dbReference>
<organism evidence="3 4">
    <name type="scientific">Cyanidium caldarium</name>
    <name type="common">Red alga</name>
    <dbReference type="NCBI Taxonomy" id="2771"/>
    <lineage>
        <taxon>Eukaryota</taxon>
        <taxon>Rhodophyta</taxon>
        <taxon>Bangiophyceae</taxon>
        <taxon>Cyanidiales</taxon>
        <taxon>Cyanidiaceae</taxon>
        <taxon>Cyanidium</taxon>
    </lineage>
</organism>
<gene>
    <name evidence="3" type="ORF">CDCA_CDCA11G3325</name>
</gene>
<evidence type="ECO:0000256" key="1">
    <source>
        <dbReference type="SAM" id="Phobius"/>
    </source>
</evidence>
<dbReference type="PANTHER" id="PTHR14969">
    <property type="entry name" value="SPHINGOSINE-1-PHOSPHATE PHOSPHOHYDROLASE"/>
    <property type="match status" value="1"/>
</dbReference>
<sequence>MTRRNASRVVAPFRNTPTARACTVRGQRRMRRCLATLQFLDASLGEWIRLLMLWPQPRTLWYTARLVTLSADEVVWFPIGALGSVYELYGSLVHTGGLHRWLSDMCRRERATFTDLLGALCLCALAEQLLKWTFRRERPRVQRSSAKPAACRQRASVTWRPPLDHHHKWWLPGDVYSMPSGHTMRAAYLCQYALHRLVRPEPEYRRCLPAYVALVAWSRIVSGRHYPSDCVLGAAAGSALSTLLDGALRYRSNAGLLLALQASKWLCVLVMAAQLAVFGIRSLQ</sequence>
<feature type="transmembrane region" description="Helical" evidence="1">
    <location>
        <begin position="262"/>
        <end position="280"/>
    </location>
</feature>
<proteinExistence type="predicted"/>
<feature type="domain" description="Phosphatidic acid phosphatase type 2/haloperoxidase" evidence="2">
    <location>
        <begin position="112"/>
        <end position="245"/>
    </location>
</feature>
<name>A0AAV9IYY8_CYACA</name>
<dbReference type="PANTHER" id="PTHR14969:SF13">
    <property type="entry name" value="AT30094P"/>
    <property type="match status" value="1"/>
</dbReference>
<dbReference type="InterPro" id="IPR000326">
    <property type="entry name" value="PAP2/HPO"/>
</dbReference>
<keyword evidence="1" id="KW-1133">Transmembrane helix</keyword>
<dbReference type="SMART" id="SM00014">
    <property type="entry name" value="acidPPc"/>
    <property type="match status" value="1"/>
</dbReference>
<keyword evidence="1" id="KW-0812">Transmembrane</keyword>
<evidence type="ECO:0000313" key="4">
    <source>
        <dbReference type="Proteomes" id="UP001301350"/>
    </source>
</evidence>
<dbReference type="CDD" id="cd01610">
    <property type="entry name" value="PAP2_like"/>
    <property type="match status" value="1"/>
</dbReference>
<dbReference type="InterPro" id="IPR036938">
    <property type="entry name" value="PAP2/HPO_sf"/>
</dbReference>
<accession>A0AAV9IYY8</accession>
<dbReference type="EMBL" id="JANCYW010000011">
    <property type="protein sequence ID" value="KAK4537300.1"/>
    <property type="molecule type" value="Genomic_DNA"/>
</dbReference>
<dbReference type="AlphaFoldDB" id="A0AAV9IYY8"/>
<protein>
    <recommendedName>
        <fullName evidence="2">Phosphatidic acid phosphatase type 2/haloperoxidase domain-containing protein</fullName>
    </recommendedName>
</protein>